<name>A0AAV0UFS5_9STRA</name>
<gene>
    <name evidence="2" type="ORF">PFR002_LOCUS7446</name>
</gene>
<comment type="caution">
    <text evidence="2">The sequence shown here is derived from an EMBL/GenBank/DDBJ whole genome shotgun (WGS) entry which is preliminary data.</text>
</comment>
<keyword evidence="1" id="KW-0812">Transmembrane</keyword>
<accession>A0AAV0UFS5</accession>
<proteinExistence type="predicted"/>
<feature type="transmembrane region" description="Helical" evidence="1">
    <location>
        <begin position="7"/>
        <end position="27"/>
    </location>
</feature>
<dbReference type="EMBL" id="CANTFK010000949">
    <property type="protein sequence ID" value="CAI5734305.1"/>
    <property type="molecule type" value="Genomic_DNA"/>
</dbReference>
<evidence type="ECO:0000313" key="2">
    <source>
        <dbReference type="EMBL" id="CAI5734305.1"/>
    </source>
</evidence>
<protein>
    <submittedName>
        <fullName evidence="2">Uncharacterized protein</fullName>
    </submittedName>
</protein>
<dbReference type="Proteomes" id="UP001159659">
    <property type="component" value="Unassembled WGS sequence"/>
</dbReference>
<sequence>MTKYHIFGVLWIYSVAIISLFDTRYALFGFGWLSSSGDIVDRSEKRTEGANKTLTAGDFFVLCIIVVYCISRIAIVRTLVKELPDPFRTRKRISNTMWVAILDTGL</sequence>
<evidence type="ECO:0000313" key="3">
    <source>
        <dbReference type="Proteomes" id="UP001159659"/>
    </source>
</evidence>
<dbReference type="AlphaFoldDB" id="A0AAV0UFS5"/>
<organism evidence="2 3">
    <name type="scientific">Peronospora farinosa</name>
    <dbReference type="NCBI Taxonomy" id="134698"/>
    <lineage>
        <taxon>Eukaryota</taxon>
        <taxon>Sar</taxon>
        <taxon>Stramenopiles</taxon>
        <taxon>Oomycota</taxon>
        <taxon>Peronosporomycetes</taxon>
        <taxon>Peronosporales</taxon>
        <taxon>Peronosporaceae</taxon>
        <taxon>Peronospora</taxon>
    </lineage>
</organism>
<feature type="transmembrane region" description="Helical" evidence="1">
    <location>
        <begin position="59"/>
        <end position="80"/>
    </location>
</feature>
<keyword evidence="1" id="KW-1133">Transmembrane helix</keyword>
<reference evidence="2" key="1">
    <citation type="submission" date="2022-12" db="EMBL/GenBank/DDBJ databases">
        <authorList>
            <person name="Webb A."/>
        </authorList>
    </citation>
    <scope>NUCLEOTIDE SEQUENCE</scope>
    <source>
        <strain evidence="2">Pf2</strain>
    </source>
</reference>
<keyword evidence="1" id="KW-0472">Membrane</keyword>
<evidence type="ECO:0000256" key="1">
    <source>
        <dbReference type="SAM" id="Phobius"/>
    </source>
</evidence>